<dbReference type="AlphaFoldDB" id="A0A833R979"/>
<dbReference type="GO" id="GO:0006508">
    <property type="term" value="P:proteolysis"/>
    <property type="evidence" value="ECO:0007669"/>
    <property type="project" value="UniProtKB-KW"/>
</dbReference>
<dbReference type="EMBL" id="SWLB01000008">
    <property type="protein sequence ID" value="KAF3335313.1"/>
    <property type="molecule type" value="Genomic_DNA"/>
</dbReference>
<dbReference type="GO" id="GO:0004252">
    <property type="term" value="F:serine-type endopeptidase activity"/>
    <property type="evidence" value="ECO:0007669"/>
    <property type="project" value="InterPro"/>
</dbReference>
<accession>A0A833R979</accession>
<evidence type="ECO:0000313" key="4">
    <source>
        <dbReference type="Proteomes" id="UP000623129"/>
    </source>
</evidence>
<dbReference type="InterPro" id="IPR045051">
    <property type="entry name" value="SBT"/>
</dbReference>
<gene>
    <name evidence="3" type="ORF">FCM35_KLT19820</name>
</gene>
<keyword evidence="3" id="KW-0378">Hydrolase</keyword>
<dbReference type="OrthoDB" id="687848at2759"/>
<dbReference type="InterPro" id="IPR036852">
    <property type="entry name" value="Peptidase_S8/S53_dom_sf"/>
</dbReference>
<organism evidence="3 4">
    <name type="scientific">Carex littledalei</name>
    <dbReference type="NCBI Taxonomy" id="544730"/>
    <lineage>
        <taxon>Eukaryota</taxon>
        <taxon>Viridiplantae</taxon>
        <taxon>Streptophyta</taxon>
        <taxon>Embryophyta</taxon>
        <taxon>Tracheophyta</taxon>
        <taxon>Spermatophyta</taxon>
        <taxon>Magnoliopsida</taxon>
        <taxon>Liliopsida</taxon>
        <taxon>Poales</taxon>
        <taxon>Cyperaceae</taxon>
        <taxon>Cyperoideae</taxon>
        <taxon>Cariceae</taxon>
        <taxon>Carex</taxon>
        <taxon>Carex subgen. Euthyceras</taxon>
    </lineage>
</organism>
<comment type="similarity">
    <text evidence="1">Belongs to the peptidase S8 family.</text>
</comment>
<proteinExistence type="inferred from homology"/>
<evidence type="ECO:0000313" key="3">
    <source>
        <dbReference type="EMBL" id="KAF3335313.1"/>
    </source>
</evidence>
<comment type="caution">
    <text evidence="3">The sequence shown here is derived from an EMBL/GenBank/DDBJ whole genome shotgun (WGS) entry which is preliminary data.</text>
</comment>
<protein>
    <submittedName>
        <fullName evidence="3">Subtilisin-like protease SBT5.3</fullName>
    </submittedName>
</protein>
<reference evidence="3" key="1">
    <citation type="submission" date="2020-01" db="EMBL/GenBank/DDBJ databases">
        <title>Genome sequence of Kobresia littledalei, the first chromosome-level genome in the family Cyperaceae.</title>
        <authorList>
            <person name="Qu G."/>
        </authorList>
    </citation>
    <scope>NUCLEOTIDE SEQUENCE</scope>
    <source>
        <strain evidence="3">C.B.Clarke</strain>
        <tissue evidence="3">Leaf</tissue>
    </source>
</reference>
<evidence type="ECO:0000256" key="1">
    <source>
        <dbReference type="ARBA" id="ARBA00011073"/>
    </source>
</evidence>
<evidence type="ECO:0000256" key="2">
    <source>
        <dbReference type="ARBA" id="ARBA00022729"/>
    </source>
</evidence>
<dbReference type="PANTHER" id="PTHR10795">
    <property type="entry name" value="PROPROTEIN CONVERTASE SUBTILISIN/KEXIN"/>
    <property type="match status" value="1"/>
</dbReference>
<dbReference type="Proteomes" id="UP000623129">
    <property type="component" value="Unassembled WGS sequence"/>
</dbReference>
<keyword evidence="3" id="KW-0645">Protease</keyword>
<dbReference type="Gene3D" id="3.40.50.200">
    <property type="entry name" value="Peptidase S8/S53 domain"/>
    <property type="match status" value="1"/>
</dbReference>
<keyword evidence="4" id="KW-1185">Reference proteome</keyword>
<dbReference type="SUPFAM" id="SSF52743">
    <property type="entry name" value="Subtilisin-like"/>
    <property type="match status" value="1"/>
</dbReference>
<keyword evidence="2" id="KW-0732">Signal</keyword>
<sequence>MPDVISVTPNRKFAAHTARSWDFLRLDDNSQSSTLLQKGNYGEDIIIGASNCSNKIIGARWYDSDLSASDLKGEYRSPRDYAGHGTHTASTAAGKGFFLNFKMHHCQRRASTVWPLDLSGEERLVPGLLYTRRAGAKMSGAAVERLVPDLLFMDYGYLKLNIDE</sequence>
<name>A0A833R979_9POAL</name>